<organism evidence="2 3">
    <name type="scientific">Liparis tanakae</name>
    <name type="common">Tanaka's snailfish</name>
    <dbReference type="NCBI Taxonomy" id="230148"/>
    <lineage>
        <taxon>Eukaryota</taxon>
        <taxon>Metazoa</taxon>
        <taxon>Chordata</taxon>
        <taxon>Craniata</taxon>
        <taxon>Vertebrata</taxon>
        <taxon>Euteleostomi</taxon>
        <taxon>Actinopterygii</taxon>
        <taxon>Neopterygii</taxon>
        <taxon>Teleostei</taxon>
        <taxon>Neoteleostei</taxon>
        <taxon>Acanthomorphata</taxon>
        <taxon>Eupercaria</taxon>
        <taxon>Perciformes</taxon>
        <taxon>Cottioidei</taxon>
        <taxon>Cottales</taxon>
        <taxon>Liparidae</taxon>
        <taxon>Liparis</taxon>
    </lineage>
</organism>
<name>A0A4Z2IJN0_9TELE</name>
<evidence type="ECO:0000313" key="2">
    <source>
        <dbReference type="EMBL" id="TNN78005.1"/>
    </source>
</evidence>
<dbReference type="EMBL" id="SRLO01000077">
    <property type="protein sequence ID" value="TNN78005.1"/>
    <property type="molecule type" value="Genomic_DNA"/>
</dbReference>
<sequence>MGIMRCTRKGRTATEAARKGKRLTGKLSEAHSFSTSCSLQNSSWDRTQEVDVKKVATARGKDKHLTSPLRTICA</sequence>
<evidence type="ECO:0000256" key="1">
    <source>
        <dbReference type="SAM" id="MobiDB-lite"/>
    </source>
</evidence>
<proteinExistence type="predicted"/>
<protein>
    <submittedName>
        <fullName evidence="2">Uncharacterized protein</fullName>
    </submittedName>
</protein>
<reference evidence="2 3" key="1">
    <citation type="submission" date="2019-03" db="EMBL/GenBank/DDBJ databases">
        <title>First draft genome of Liparis tanakae, snailfish: a comprehensive survey of snailfish specific genes.</title>
        <authorList>
            <person name="Kim W."/>
            <person name="Song I."/>
            <person name="Jeong J.-H."/>
            <person name="Kim D."/>
            <person name="Kim S."/>
            <person name="Ryu S."/>
            <person name="Song J.Y."/>
            <person name="Lee S.K."/>
        </authorList>
    </citation>
    <scope>NUCLEOTIDE SEQUENCE [LARGE SCALE GENOMIC DNA]</scope>
    <source>
        <tissue evidence="2">Muscle</tissue>
    </source>
</reference>
<gene>
    <name evidence="2" type="ORF">EYF80_011759</name>
</gene>
<dbReference type="Proteomes" id="UP000314294">
    <property type="component" value="Unassembled WGS sequence"/>
</dbReference>
<feature type="compositionally biased region" description="Basic residues" evidence="1">
    <location>
        <begin position="1"/>
        <end position="11"/>
    </location>
</feature>
<feature type="region of interest" description="Disordered" evidence="1">
    <location>
        <begin position="1"/>
        <end position="23"/>
    </location>
</feature>
<accession>A0A4Z2IJN0</accession>
<evidence type="ECO:0000313" key="3">
    <source>
        <dbReference type="Proteomes" id="UP000314294"/>
    </source>
</evidence>
<keyword evidence="3" id="KW-1185">Reference proteome</keyword>
<comment type="caution">
    <text evidence="2">The sequence shown here is derived from an EMBL/GenBank/DDBJ whole genome shotgun (WGS) entry which is preliminary data.</text>
</comment>
<dbReference type="AlphaFoldDB" id="A0A4Z2IJN0"/>